<comment type="caution">
    <text evidence="2">The sequence shown here is derived from an EMBL/GenBank/DDBJ whole genome shotgun (WGS) entry which is preliminary data.</text>
</comment>
<feature type="region of interest" description="Disordered" evidence="1">
    <location>
        <begin position="330"/>
        <end position="354"/>
    </location>
</feature>
<feature type="compositionally biased region" description="Polar residues" evidence="1">
    <location>
        <begin position="156"/>
        <end position="174"/>
    </location>
</feature>
<evidence type="ECO:0000313" key="3">
    <source>
        <dbReference type="Proteomes" id="UP000324222"/>
    </source>
</evidence>
<proteinExistence type="predicted"/>
<feature type="region of interest" description="Disordered" evidence="1">
    <location>
        <begin position="139"/>
        <end position="217"/>
    </location>
</feature>
<protein>
    <submittedName>
        <fullName evidence="2">Uncharacterized protein</fullName>
    </submittedName>
</protein>
<reference evidence="2 3" key="1">
    <citation type="submission" date="2019-05" db="EMBL/GenBank/DDBJ databases">
        <title>Another draft genome of Portunus trituberculatus and its Hox gene families provides insights of decapod evolution.</title>
        <authorList>
            <person name="Jeong J.-H."/>
            <person name="Song I."/>
            <person name="Kim S."/>
            <person name="Choi T."/>
            <person name="Kim D."/>
            <person name="Ryu S."/>
            <person name="Kim W."/>
        </authorList>
    </citation>
    <scope>NUCLEOTIDE SEQUENCE [LARGE SCALE GENOMIC DNA]</scope>
    <source>
        <tissue evidence="2">Muscle</tissue>
    </source>
</reference>
<name>A0A5B7D4P6_PORTR</name>
<organism evidence="2 3">
    <name type="scientific">Portunus trituberculatus</name>
    <name type="common">Swimming crab</name>
    <name type="synonym">Neptunus trituberculatus</name>
    <dbReference type="NCBI Taxonomy" id="210409"/>
    <lineage>
        <taxon>Eukaryota</taxon>
        <taxon>Metazoa</taxon>
        <taxon>Ecdysozoa</taxon>
        <taxon>Arthropoda</taxon>
        <taxon>Crustacea</taxon>
        <taxon>Multicrustacea</taxon>
        <taxon>Malacostraca</taxon>
        <taxon>Eumalacostraca</taxon>
        <taxon>Eucarida</taxon>
        <taxon>Decapoda</taxon>
        <taxon>Pleocyemata</taxon>
        <taxon>Brachyura</taxon>
        <taxon>Eubrachyura</taxon>
        <taxon>Portunoidea</taxon>
        <taxon>Portunidae</taxon>
        <taxon>Portuninae</taxon>
        <taxon>Portunus</taxon>
    </lineage>
</organism>
<keyword evidence="3" id="KW-1185">Reference proteome</keyword>
<dbReference type="EMBL" id="VSRR010000515">
    <property type="protein sequence ID" value="MPC16538.1"/>
    <property type="molecule type" value="Genomic_DNA"/>
</dbReference>
<accession>A0A5B7D4P6</accession>
<gene>
    <name evidence="2" type="ORF">E2C01_009365</name>
</gene>
<evidence type="ECO:0000256" key="1">
    <source>
        <dbReference type="SAM" id="MobiDB-lite"/>
    </source>
</evidence>
<dbReference type="Proteomes" id="UP000324222">
    <property type="component" value="Unassembled WGS sequence"/>
</dbReference>
<sequence length="354" mass="37528">MWHEPQCPFNAYKHHVATKKREGSTGLALCHCLWQRGVCLCVCCTYIHISEGTAAAAQRMSVSTRPAGRREVGPPLPTERAAEEVLGLGRVLVCVLGEDRFEREPWGGAGAKDKPRRAESWPALALLVELLVEAEEAVESSLKEPRPKGGRCLNTGPYSSRPSALRSTSPTLDTTGPPGGRETARPAGPRGDVGDSIGERDEVRGGGGGGRRCGSPGWPMPCSTWARPSFCPGASRKARVGLEVAARGSVLAAPGYRALAGVLTGEDCESELGKEGSRLTVVLAAQWCSEVWEEAPGCSCGCQPQKAAGQRSAARLAERRVRSLHEGAAVRRRLRGVPGEGSGQHRAAVGRSRS</sequence>
<evidence type="ECO:0000313" key="2">
    <source>
        <dbReference type="EMBL" id="MPC16538.1"/>
    </source>
</evidence>
<dbReference type="AlphaFoldDB" id="A0A5B7D4P6"/>